<keyword evidence="7" id="KW-1185">Reference proteome</keyword>
<evidence type="ECO:0000256" key="3">
    <source>
        <dbReference type="ARBA" id="ARBA00022833"/>
    </source>
</evidence>
<sequence>MHDVVCFVYVVSNSEDSMNALSVDARKMPIILLLDFFRRLPHEWCNKRSINGVVSKNEERTKGWSVLGVSDAIYQVLDFKHVTCTCKYWEGTGLPCGHDIMVLKHLKKN</sequence>
<evidence type="ECO:0000256" key="4">
    <source>
        <dbReference type="PROSITE-ProRule" id="PRU00325"/>
    </source>
</evidence>
<keyword evidence="2 4" id="KW-0863">Zinc-finger</keyword>
<dbReference type="SMART" id="SM00575">
    <property type="entry name" value="ZnF_PMZ"/>
    <property type="match status" value="1"/>
</dbReference>
<accession>A0A9R1VTE2</accession>
<protein>
    <recommendedName>
        <fullName evidence="5">SWIM-type domain-containing protein</fullName>
    </recommendedName>
</protein>
<evidence type="ECO:0000256" key="1">
    <source>
        <dbReference type="ARBA" id="ARBA00022723"/>
    </source>
</evidence>
<dbReference type="PROSITE" id="PS50966">
    <property type="entry name" value="ZF_SWIM"/>
    <property type="match status" value="1"/>
</dbReference>
<reference evidence="6 7" key="1">
    <citation type="journal article" date="2017" name="Nat. Commun.">
        <title>Genome assembly with in vitro proximity ligation data and whole-genome triplication in lettuce.</title>
        <authorList>
            <person name="Reyes-Chin-Wo S."/>
            <person name="Wang Z."/>
            <person name="Yang X."/>
            <person name="Kozik A."/>
            <person name="Arikit S."/>
            <person name="Song C."/>
            <person name="Xia L."/>
            <person name="Froenicke L."/>
            <person name="Lavelle D.O."/>
            <person name="Truco M.J."/>
            <person name="Xia R."/>
            <person name="Zhu S."/>
            <person name="Xu C."/>
            <person name="Xu H."/>
            <person name="Xu X."/>
            <person name="Cox K."/>
            <person name="Korf I."/>
            <person name="Meyers B.C."/>
            <person name="Michelmore R.W."/>
        </authorList>
    </citation>
    <scope>NUCLEOTIDE SEQUENCE [LARGE SCALE GENOMIC DNA]</scope>
    <source>
        <strain evidence="7">cv. Salinas</strain>
        <tissue evidence="6">Seedlings</tissue>
    </source>
</reference>
<evidence type="ECO:0000256" key="2">
    <source>
        <dbReference type="ARBA" id="ARBA00022771"/>
    </source>
</evidence>
<dbReference type="Pfam" id="PF04434">
    <property type="entry name" value="SWIM"/>
    <property type="match status" value="1"/>
</dbReference>
<name>A0A9R1VTE2_LACSA</name>
<dbReference type="AlphaFoldDB" id="A0A9R1VTE2"/>
<keyword evidence="1" id="KW-0479">Metal-binding</keyword>
<dbReference type="Proteomes" id="UP000235145">
    <property type="component" value="Unassembled WGS sequence"/>
</dbReference>
<evidence type="ECO:0000259" key="5">
    <source>
        <dbReference type="PROSITE" id="PS50966"/>
    </source>
</evidence>
<dbReference type="InterPro" id="IPR007527">
    <property type="entry name" value="Znf_SWIM"/>
</dbReference>
<feature type="domain" description="SWIM-type" evidence="5">
    <location>
        <begin position="74"/>
        <end position="107"/>
    </location>
</feature>
<keyword evidence="3" id="KW-0862">Zinc</keyword>
<gene>
    <name evidence="6" type="ORF">LSAT_V11C400191550</name>
</gene>
<comment type="caution">
    <text evidence="6">The sequence shown here is derived from an EMBL/GenBank/DDBJ whole genome shotgun (WGS) entry which is preliminary data.</text>
</comment>
<proteinExistence type="predicted"/>
<evidence type="ECO:0000313" key="7">
    <source>
        <dbReference type="Proteomes" id="UP000235145"/>
    </source>
</evidence>
<dbReference type="EMBL" id="NBSK02000004">
    <property type="protein sequence ID" value="KAJ0210308.1"/>
    <property type="molecule type" value="Genomic_DNA"/>
</dbReference>
<evidence type="ECO:0000313" key="6">
    <source>
        <dbReference type="EMBL" id="KAJ0210308.1"/>
    </source>
</evidence>
<dbReference type="InterPro" id="IPR006564">
    <property type="entry name" value="Znf_PMZ"/>
</dbReference>
<dbReference type="GO" id="GO:0008270">
    <property type="term" value="F:zinc ion binding"/>
    <property type="evidence" value="ECO:0007669"/>
    <property type="project" value="UniProtKB-KW"/>
</dbReference>
<organism evidence="6 7">
    <name type="scientific">Lactuca sativa</name>
    <name type="common">Garden lettuce</name>
    <dbReference type="NCBI Taxonomy" id="4236"/>
    <lineage>
        <taxon>Eukaryota</taxon>
        <taxon>Viridiplantae</taxon>
        <taxon>Streptophyta</taxon>
        <taxon>Embryophyta</taxon>
        <taxon>Tracheophyta</taxon>
        <taxon>Spermatophyta</taxon>
        <taxon>Magnoliopsida</taxon>
        <taxon>eudicotyledons</taxon>
        <taxon>Gunneridae</taxon>
        <taxon>Pentapetalae</taxon>
        <taxon>asterids</taxon>
        <taxon>campanulids</taxon>
        <taxon>Asterales</taxon>
        <taxon>Asteraceae</taxon>
        <taxon>Cichorioideae</taxon>
        <taxon>Cichorieae</taxon>
        <taxon>Lactucinae</taxon>
        <taxon>Lactuca</taxon>
    </lineage>
</organism>